<keyword evidence="3" id="KW-1185">Reference proteome</keyword>
<organism evidence="2 3">
    <name type="scientific">Sunxiuqinia dokdonensis</name>
    <dbReference type="NCBI Taxonomy" id="1409788"/>
    <lineage>
        <taxon>Bacteria</taxon>
        <taxon>Pseudomonadati</taxon>
        <taxon>Bacteroidota</taxon>
        <taxon>Bacteroidia</taxon>
        <taxon>Marinilabiliales</taxon>
        <taxon>Prolixibacteraceae</taxon>
        <taxon>Sunxiuqinia</taxon>
    </lineage>
</organism>
<accession>A0A0L8VAU4</accession>
<reference evidence="3" key="1">
    <citation type="submission" date="2015-07" db="EMBL/GenBank/DDBJ databases">
        <title>Genome sequencing of Sunxiuqinia dokdonensis strain SK.</title>
        <authorList>
            <person name="Ahn S."/>
            <person name="Kim B.-C."/>
        </authorList>
    </citation>
    <scope>NUCLEOTIDE SEQUENCE [LARGE SCALE GENOMIC DNA]</scope>
    <source>
        <strain evidence="3">SK</strain>
    </source>
</reference>
<dbReference type="RefSeq" id="WP_082326356.1">
    <property type="nucleotide sequence ID" value="NZ_LGIA01000098.1"/>
</dbReference>
<dbReference type="EMBL" id="LGIA01000098">
    <property type="protein sequence ID" value="KOH45581.1"/>
    <property type="molecule type" value="Genomic_DNA"/>
</dbReference>
<dbReference type="OrthoDB" id="1489599at2"/>
<feature type="signal peptide" evidence="1">
    <location>
        <begin position="1"/>
        <end position="20"/>
    </location>
</feature>
<protein>
    <recommendedName>
        <fullName evidence="4">TonB-dependent receptor</fullName>
    </recommendedName>
</protein>
<evidence type="ECO:0000256" key="1">
    <source>
        <dbReference type="SAM" id="SignalP"/>
    </source>
</evidence>
<feature type="chain" id="PRO_5005591433" description="TonB-dependent receptor" evidence="1">
    <location>
        <begin position="21"/>
        <end position="129"/>
    </location>
</feature>
<keyword evidence="1" id="KW-0732">Signal</keyword>
<evidence type="ECO:0000313" key="2">
    <source>
        <dbReference type="EMBL" id="KOH45581.1"/>
    </source>
</evidence>
<evidence type="ECO:0008006" key="4">
    <source>
        <dbReference type="Google" id="ProtNLM"/>
    </source>
</evidence>
<sequence length="129" mass="14372">MKTPLILLNLFMISCLIATAGSAQTSNVYGKVMDKETHKPLYGVSVCLEDDQLGIGTITNKDGEFRLWNLPGDSLNVLIRCDGYETYVLDLSTFSSSSQDVKEIYLETKTNQDQKQTSLRLLSTKKEGK</sequence>
<proteinExistence type="predicted"/>
<dbReference type="Pfam" id="PF13715">
    <property type="entry name" value="CarbopepD_reg_2"/>
    <property type="match status" value="1"/>
</dbReference>
<dbReference type="Proteomes" id="UP000036958">
    <property type="component" value="Unassembled WGS sequence"/>
</dbReference>
<name>A0A0L8VAU4_9BACT</name>
<dbReference type="STRING" id="1409788.NC99_15960"/>
<dbReference type="SUPFAM" id="SSF49464">
    <property type="entry name" value="Carboxypeptidase regulatory domain-like"/>
    <property type="match status" value="1"/>
</dbReference>
<dbReference type="AlphaFoldDB" id="A0A0L8VAU4"/>
<dbReference type="PROSITE" id="PS51257">
    <property type="entry name" value="PROKAR_LIPOPROTEIN"/>
    <property type="match status" value="1"/>
</dbReference>
<comment type="caution">
    <text evidence="2">The sequence shown here is derived from an EMBL/GenBank/DDBJ whole genome shotgun (WGS) entry which is preliminary data.</text>
</comment>
<dbReference type="InterPro" id="IPR008969">
    <property type="entry name" value="CarboxyPept-like_regulatory"/>
</dbReference>
<gene>
    <name evidence="2" type="ORF">NC99_15960</name>
</gene>
<dbReference type="Gene3D" id="2.60.40.1120">
    <property type="entry name" value="Carboxypeptidase-like, regulatory domain"/>
    <property type="match status" value="1"/>
</dbReference>
<evidence type="ECO:0000313" key="3">
    <source>
        <dbReference type="Proteomes" id="UP000036958"/>
    </source>
</evidence>